<reference evidence="2 3" key="2">
    <citation type="submission" date="2019-04" db="EMBL/GenBank/DDBJ databases">
        <title>The genome sequence of big-headed turtle.</title>
        <authorList>
            <person name="Gong S."/>
        </authorList>
    </citation>
    <scope>NUCLEOTIDE SEQUENCE [LARGE SCALE GENOMIC DNA]</scope>
    <source>
        <strain evidence="2">DO16091913</strain>
        <tissue evidence="2">Muscle</tissue>
    </source>
</reference>
<evidence type="ECO:0000313" key="3">
    <source>
        <dbReference type="Proteomes" id="UP000297703"/>
    </source>
</evidence>
<comment type="caution">
    <text evidence="2">The sequence shown here is derived from an EMBL/GenBank/DDBJ whole genome shotgun (WGS) entry which is preliminary data.</text>
</comment>
<feature type="region of interest" description="Disordered" evidence="1">
    <location>
        <begin position="23"/>
        <end position="130"/>
    </location>
</feature>
<proteinExistence type="predicted"/>
<feature type="compositionally biased region" description="Low complexity" evidence="1">
    <location>
        <begin position="113"/>
        <end position="130"/>
    </location>
</feature>
<accession>A0A4D9DZE6</accession>
<name>A0A4D9DZE6_9SAUR</name>
<organism evidence="2 3">
    <name type="scientific">Platysternon megacephalum</name>
    <name type="common">big-headed turtle</name>
    <dbReference type="NCBI Taxonomy" id="55544"/>
    <lineage>
        <taxon>Eukaryota</taxon>
        <taxon>Metazoa</taxon>
        <taxon>Chordata</taxon>
        <taxon>Craniata</taxon>
        <taxon>Vertebrata</taxon>
        <taxon>Euteleostomi</taxon>
        <taxon>Archelosauria</taxon>
        <taxon>Testudinata</taxon>
        <taxon>Testudines</taxon>
        <taxon>Cryptodira</taxon>
        <taxon>Durocryptodira</taxon>
        <taxon>Testudinoidea</taxon>
        <taxon>Platysternidae</taxon>
        <taxon>Platysternon</taxon>
    </lineage>
</organism>
<dbReference type="Proteomes" id="UP000297703">
    <property type="component" value="Unassembled WGS sequence"/>
</dbReference>
<reference evidence="2 3" key="1">
    <citation type="submission" date="2019-04" db="EMBL/GenBank/DDBJ databases">
        <title>Draft genome of the big-headed turtle Platysternon megacephalum.</title>
        <authorList>
            <person name="Gong S."/>
        </authorList>
    </citation>
    <scope>NUCLEOTIDE SEQUENCE [LARGE SCALE GENOMIC DNA]</scope>
    <source>
        <strain evidence="2">DO16091913</strain>
        <tissue evidence="2">Muscle</tissue>
    </source>
</reference>
<keyword evidence="3" id="KW-1185">Reference proteome</keyword>
<evidence type="ECO:0000313" key="2">
    <source>
        <dbReference type="EMBL" id="TFK03576.1"/>
    </source>
</evidence>
<evidence type="ECO:0000256" key="1">
    <source>
        <dbReference type="SAM" id="MobiDB-lite"/>
    </source>
</evidence>
<sequence>MAPAVSPAAQRQDLLVQRALDSKAAELTHSRAAASKPGQQRGLSNPAPARRQRAALGGAVLQSRGRRTASSRCFEYSSHSGGNAQFTAEEHYPAVTSTPKEGPEPRKSKPLTPGLIASSAPSLAPPASGAQMGLAPAIALRKRKPKPGQAAAAAGHSARKKLLRVRWGESRPPGETQPVRALRRG</sequence>
<feature type="compositionally biased region" description="Low complexity" evidence="1">
    <location>
        <begin position="147"/>
        <end position="156"/>
    </location>
</feature>
<dbReference type="EMBL" id="QXTE01000156">
    <property type="protein sequence ID" value="TFK03576.1"/>
    <property type="molecule type" value="Genomic_DNA"/>
</dbReference>
<feature type="compositionally biased region" description="Polar residues" evidence="1">
    <location>
        <begin position="77"/>
        <end position="86"/>
    </location>
</feature>
<gene>
    <name evidence="2" type="ORF">DR999_PMT13955</name>
</gene>
<protein>
    <submittedName>
        <fullName evidence="2">Uncharacterized protein</fullName>
    </submittedName>
</protein>
<feature type="region of interest" description="Disordered" evidence="1">
    <location>
        <begin position="143"/>
        <end position="185"/>
    </location>
</feature>
<dbReference type="AlphaFoldDB" id="A0A4D9DZE6"/>